<comment type="caution">
    <text evidence="2">The sequence shown here is derived from an EMBL/GenBank/DDBJ whole genome shotgun (WGS) entry which is preliminary data.</text>
</comment>
<proteinExistence type="predicted"/>
<evidence type="ECO:0000259" key="1">
    <source>
        <dbReference type="Pfam" id="PF12146"/>
    </source>
</evidence>
<dbReference type="SUPFAM" id="SSF53474">
    <property type="entry name" value="alpha/beta-Hydrolases"/>
    <property type="match status" value="1"/>
</dbReference>
<dbReference type="Pfam" id="PF12146">
    <property type="entry name" value="Hydrolase_4"/>
    <property type="match status" value="1"/>
</dbReference>
<protein>
    <recommendedName>
        <fullName evidence="1">Serine aminopeptidase S33 domain-containing protein</fullName>
    </recommendedName>
</protein>
<dbReference type="EMBL" id="BART01025000">
    <property type="protein sequence ID" value="GAG95519.1"/>
    <property type="molecule type" value="Genomic_DNA"/>
</dbReference>
<dbReference type="PANTHER" id="PTHR12277:SF81">
    <property type="entry name" value="PROTEIN ABHD13"/>
    <property type="match status" value="1"/>
</dbReference>
<gene>
    <name evidence="2" type="ORF">S01H4_44981</name>
</gene>
<dbReference type="InterPro" id="IPR022742">
    <property type="entry name" value="Hydrolase_4"/>
</dbReference>
<feature type="domain" description="Serine aminopeptidase S33" evidence="1">
    <location>
        <begin position="74"/>
        <end position="123"/>
    </location>
</feature>
<evidence type="ECO:0000313" key="2">
    <source>
        <dbReference type="EMBL" id="GAG95519.1"/>
    </source>
</evidence>
<organism evidence="2">
    <name type="scientific">marine sediment metagenome</name>
    <dbReference type="NCBI Taxonomy" id="412755"/>
    <lineage>
        <taxon>unclassified sequences</taxon>
        <taxon>metagenomes</taxon>
        <taxon>ecological metagenomes</taxon>
    </lineage>
</organism>
<dbReference type="PANTHER" id="PTHR12277">
    <property type="entry name" value="ALPHA/BETA HYDROLASE DOMAIN-CONTAINING PROTEIN"/>
    <property type="match status" value="1"/>
</dbReference>
<dbReference type="Gene3D" id="3.40.50.1820">
    <property type="entry name" value="alpha/beta hydrolase"/>
    <property type="match status" value="1"/>
</dbReference>
<dbReference type="AlphaFoldDB" id="X1BHZ2"/>
<feature type="non-terminal residue" evidence="2">
    <location>
        <position position="1"/>
    </location>
</feature>
<dbReference type="InterPro" id="IPR029058">
    <property type="entry name" value="AB_hydrolase_fold"/>
</dbReference>
<sequence length="144" mass="16566">QWLDEMNYLDSLFVQGRSLGSVCAAEIGAHNPPQLRGVIFESGFASIFNMMTNLFRVQSPFLTPDSLKEYSNDTRVQKFQVPTLIMHGTTDWIIPYSESQLIFQNLPNSIEKKLVLIEKAGHNNILSFKQEYFLPLSEFVQKYK</sequence>
<accession>X1BHZ2</accession>
<name>X1BHZ2_9ZZZZ</name>
<reference evidence="2" key="1">
    <citation type="journal article" date="2014" name="Front. Microbiol.">
        <title>High frequency of phylogenetically diverse reductive dehalogenase-homologous genes in deep subseafloor sedimentary metagenomes.</title>
        <authorList>
            <person name="Kawai M."/>
            <person name="Futagami T."/>
            <person name="Toyoda A."/>
            <person name="Takaki Y."/>
            <person name="Nishi S."/>
            <person name="Hori S."/>
            <person name="Arai W."/>
            <person name="Tsubouchi T."/>
            <person name="Morono Y."/>
            <person name="Uchiyama I."/>
            <person name="Ito T."/>
            <person name="Fujiyama A."/>
            <person name="Inagaki F."/>
            <person name="Takami H."/>
        </authorList>
    </citation>
    <scope>NUCLEOTIDE SEQUENCE</scope>
    <source>
        <strain evidence="2">Expedition CK06-06</strain>
    </source>
</reference>